<name>A0A0R1UB66_9LACO</name>
<keyword evidence="3" id="KW-1185">Reference proteome</keyword>
<sequence length="229" mass="25850">MNLRLNTLAKMVDPGSRVADIGTDHAYLPIELVKDSVIEYAIASDIAKGPLQNAQDDIKEARLEDKIDTRLGSGLETVKHEDKIDTVVIAGMGGKLMSQILETAWQKGFNFPTLILEPNIGEPGVRRWLIDHNYQIVGEDLIAEAGHTYELIKAVLTDEKHELTNKEVFFGPLILKSKNANPVFKEKWTGQLIYHEKLLTNLNKAREKDTERIKQVEDEIQLIKEVLID</sequence>
<feature type="coiled-coil region" evidence="1">
    <location>
        <begin position="199"/>
        <end position="226"/>
    </location>
</feature>
<dbReference type="PATRIC" id="fig|1423763.3.peg.1898"/>
<accession>A0A0R1UB66</accession>
<dbReference type="Pfam" id="PF04816">
    <property type="entry name" value="TrmK"/>
    <property type="match status" value="1"/>
</dbReference>
<reference evidence="2 3" key="1">
    <citation type="journal article" date="2015" name="Genome Announc.">
        <title>Expanding the biotechnology potential of lactobacilli through comparative genomics of 213 strains and associated genera.</title>
        <authorList>
            <person name="Sun Z."/>
            <person name="Harris H.M."/>
            <person name="McCann A."/>
            <person name="Guo C."/>
            <person name="Argimon S."/>
            <person name="Zhang W."/>
            <person name="Yang X."/>
            <person name="Jeffery I.B."/>
            <person name="Cooney J.C."/>
            <person name="Kagawa T.F."/>
            <person name="Liu W."/>
            <person name="Song Y."/>
            <person name="Salvetti E."/>
            <person name="Wrobel A."/>
            <person name="Rasinkangas P."/>
            <person name="Parkhill J."/>
            <person name="Rea M.C."/>
            <person name="O'Sullivan O."/>
            <person name="Ritari J."/>
            <person name="Douillard F.P."/>
            <person name="Paul Ross R."/>
            <person name="Yang R."/>
            <person name="Briner A.E."/>
            <person name="Felis G.E."/>
            <person name="de Vos W.M."/>
            <person name="Barrangou R."/>
            <person name="Klaenhammer T.R."/>
            <person name="Caufield P.W."/>
            <person name="Cui Y."/>
            <person name="Zhang H."/>
            <person name="O'Toole P.W."/>
        </authorList>
    </citation>
    <scope>NUCLEOTIDE SEQUENCE [LARGE SCALE GENOMIC DNA]</scope>
    <source>
        <strain evidence="2 3">DSM 16043</strain>
    </source>
</reference>
<dbReference type="AlphaFoldDB" id="A0A0R1UB66"/>
<dbReference type="STRING" id="1423763.FC46_GL001862"/>
<gene>
    <name evidence="2" type="ORF">FC46_GL001862</name>
</gene>
<evidence type="ECO:0000256" key="1">
    <source>
        <dbReference type="SAM" id="Coils"/>
    </source>
</evidence>
<evidence type="ECO:0000313" key="3">
    <source>
        <dbReference type="Proteomes" id="UP000051036"/>
    </source>
</evidence>
<dbReference type="RefSeq" id="WP_057798040.1">
    <property type="nucleotide sequence ID" value="NZ_AZFM01000008.1"/>
</dbReference>
<dbReference type="EMBL" id="AZFM01000008">
    <property type="protein sequence ID" value="KRL90605.1"/>
    <property type="molecule type" value="Genomic_DNA"/>
</dbReference>
<keyword evidence="1" id="KW-0175">Coiled coil</keyword>
<dbReference type="InterPro" id="IPR006901">
    <property type="entry name" value="TrmK"/>
</dbReference>
<keyword evidence="2" id="KW-0489">Methyltransferase</keyword>
<dbReference type="PIRSF" id="PIRSF018637">
    <property type="entry name" value="TrmK"/>
    <property type="match status" value="1"/>
</dbReference>
<dbReference type="Proteomes" id="UP000051036">
    <property type="component" value="Unassembled WGS sequence"/>
</dbReference>
<organism evidence="2 3">
    <name type="scientific">Lactobacillus kalixensis DSM 16043</name>
    <dbReference type="NCBI Taxonomy" id="1423763"/>
    <lineage>
        <taxon>Bacteria</taxon>
        <taxon>Bacillati</taxon>
        <taxon>Bacillota</taxon>
        <taxon>Bacilli</taxon>
        <taxon>Lactobacillales</taxon>
        <taxon>Lactobacillaceae</taxon>
        <taxon>Lactobacillus</taxon>
    </lineage>
</organism>
<protein>
    <submittedName>
        <fullName evidence="2">S-adenosyl-L-methionine-dependent methyltransferase</fullName>
    </submittedName>
</protein>
<proteinExistence type="predicted"/>
<evidence type="ECO:0000313" key="2">
    <source>
        <dbReference type="EMBL" id="KRL90605.1"/>
    </source>
</evidence>
<dbReference type="InterPro" id="IPR029063">
    <property type="entry name" value="SAM-dependent_MTases_sf"/>
</dbReference>
<dbReference type="SUPFAM" id="SSF53335">
    <property type="entry name" value="S-adenosyl-L-methionine-dependent methyltransferases"/>
    <property type="match status" value="1"/>
</dbReference>
<dbReference type="GO" id="GO:0032259">
    <property type="term" value="P:methylation"/>
    <property type="evidence" value="ECO:0007669"/>
    <property type="project" value="UniProtKB-KW"/>
</dbReference>
<dbReference type="PANTHER" id="PTHR38451">
    <property type="entry name" value="TRNA (ADENINE(22)-N(1))-METHYLTRANSFERASE"/>
    <property type="match status" value="1"/>
</dbReference>
<dbReference type="GO" id="GO:0160105">
    <property type="term" value="F:tRNA (adenine(22)-N1)-methyltransferase activity"/>
    <property type="evidence" value="ECO:0007669"/>
    <property type="project" value="InterPro"/>
</dbReference>
<dbReference type="Gene3D" id="1.10.287.1890">
    <property type="match status" value="1"/>
</dbReference>
<comment type="caution">
    <text evidence="2">The sequence shown here is derived from an EMBL/GenBank/DDBJ whole genome shotgun (WGS) entry which is preliminary data.</text>
</comment>
<dbReference type="OrthoDB" id="5881184at2"/>
<dbReference type="Gene3D" id="3.40.50.150">
    <property type="entry name" value="Vaccinia Virus protein VP39"/>
    <property type="match status" value="1"/>
</dbReference>
<keyword evidence="2" id="KW-0808">Transferase</keyword>
<dbReference type="PANTHER" id="PTHR38451:SF1">
    <property type="entry name" value="TRNA (ADENINE(22)-N(1))-METHYLTRANSFERASE"/>
    <property type="match status" value="1"/>
</dbReference>